<organism evidence="1 2">
    <name type="scientific">Ciceribacter selenitireducens ATCC BAA-1503</name>
    <dbReference type="NCBI Taxonomy" id="1336235"/>
    <lineage>
        <taxon>Bacteria</taxon>
        <taxon>Pseudomonadati</taxon>
        <taxon>Pseudomonadota</taxon>
        <taxon>Alphaproteobacteria</taxon>
        <taxon>Hyphomicrobiales</taxon>
        <taxon>Rhizobiaceae</taxon>
        <taxon>Ciceribacter</taxon>
    </lineage>
</organism>
<dbReference type="EMBL" id="UEYP01000015">
    <property type="protein sequence ID" value="SSC64936.1"/>
    <property type="molecule type" value="Genomic_DNA"/>
</dbReference>
<evidence type="ECO:0000313" key="1">
    <source>
        <dbReference type="EMBL" id="SSC64936.1"/>
    </source>
</evidence>
<name>A0A376AAV6_9HYPH</name>
<dbReference type="Proteomes" id="UP000254764">
    <property type="component" value="Unassembled WGS sequence"/>
</dbReference>
<protein>
    <submittedName>
        <fullName evidence="1">Uncharacterized protein</fullName>
    </submittedName>
</protein>
<keyword evidence="2" id="KW-1185">Reference proteome</keyword>
<proteinExistence type="predicted"/>
<dbReference type="AlphaFoldDB" id="A0A376AAV6"/>
<reference evidence="2" key="1">
    <citation type="submission" date="2018-07" db="EMBL/GenBank/DDBJ databases">
        <authorList>
            <person name="Peiro R."/>
            <person name="Begona"/>
            <person name="Cbmso G."/>
            <person name="Lopez M."/>
            <person name="Gonzalez S."/>
        </authorList>
    </citation>
    <scope>NUCLEOTIDE SEQUENCE [LARGE SCALE GENOMIC DNA]</scope>
</reference>
<accession>A0A376AAV6</accession>
<sequence length="38" mass="4170">MVCHGDQPRYLKKKFGAMSNPTEAVRHGGVGAAPVRRF</sequence>
<gene>
    <name evidence="1" type="ORF">RHIZ70_644</name>
</gene>
<evidence type="ECO:0000313" key="2">
    <source>
        <dbReference type="Proteomes" id="UP000254764"/>
    </source>
</evidence>